<comment type="caution">
    <text evidence="1">The sequence shown here is derived from an EMBL/GenBank/DDBJ whole genome shotgun (WGS) entry which is preliminary data.</text>
</comment>
<evidence type="ECO:0000313" key="2">
    <source>
        <dbReference type="Proteomes" id="UP001063166"/>
    </source>
</evidence>
<proteinExistence type="predicted"/>
<accession>A0A9P3PP73</accession>
<name>A0A9P3PP73_LYOSH</name>
<organism evidence="1 2">
    <name type="scientific">Lyophyllum shimeji</name>
    <name type="common">Hon-shimeji</name>
    <name type="synonym">Tricholoma shimeji</name>
    <dbReference type="NCBI Taxonomy" id="47721"/>
    <lineage>
        <taxon>Eukaryota</taxon>
        <taxon>Fungi</taxon>
        <taxon>Dikarya</taxon>
        <taxon>Basidiomycota</taxon>
        <taxon>Agaricomycotina</taxon>
        <taxon>Agaricomycetes</taxon>
        <taxon>Agaricomycetidae</taxon>
        <taxon>Agaricales</taxon>
        <taxon>Tricholomatineae</taxon>
        <taxon>Lyophyllaceae</taxon>
        <taxon>Lyophyllum</taxon>
    </lineage>
</organism>
<keyword evidence="2" id="KW-1185">Reference proteome</keyword>
<evidence type="ECO:0000313" key="1">
    <source>
        <dbReference type="EMBL" id="GLB39523.1"/>
    </source>
</evidence>
<dbReference type="EMBL" id="BRPK01000007">
    <property type="protein sequence ID" value="GLB39523.1"/>
    <property type="molecule type" value="Genomic_DNA"/>
</dbReference>
<dbReference type="Proteomes" id="UP001063166">
    <property type="component" value="Unassembled WGS sequence"/>
</dbReference>
<protein>
    <submittedName>
        <fullName evidence="1">Uncharacterized protein</fullName>
    </submittedName>
</protein>
<reference evidence="1" key="1">
    <citation type="submission" date="2022-07" db="EMBL/GenBank/DDBJ databases">
        <title>The genome of Lyophyllum shimeji provides insight into the initial evolution of ectomycorrhizal fungal genome.</title>
        <authorList>
            <person name="Kobayashi Y."/>
            <person name="Shibata T."/>
            <person name="Hirakawa H."/>
            <person name="Shigenobu S."/>
            <person name="Nishiyama T."/>
            <person name="Yamada A."/>
            <person name="Hasebe M."/>
            <person name="Kawaguchi M."/>
        </authorList>
    </citation>
    <scope>NUCLEOTIDE SEQUENCE</scope>
    <source>
        <strain evidence="1">AT787</strain>
    </source>
</reference>
<dbReference type="AlphaFoldDB" id="A0A9P3PP73"/>
<gene>
    <name evidence="1" type="ORF">LshimejAT787_0700330</name>
</gene>
<sequence>MKVPRAHFISVAPGLPRHTALVQNFALPTKERATTGLILKAVTNIYNEDPTFRGTILPRCVIKFDKYALGTSRPPRST</sequence>